<evidence type="ECO:0000256" key="4">
    <source>
        <dbReference type="ARBA" id="ARBA00013208"/>
    </source>
</evidence>
<keyword evidence="10 13" id="KW-1133">Transmembrane helix</keyword>
<evidence type="ECO:0000256" key="12">
    <source>
        <dbReference type="PIRSR" id="PIRSR600223-1"/>
    </source>
</evidence>
<evidence type="ECO:0000256" key="6">
    <source>
        <dbReference type="ARBA" id="ARBA00022475"/>
    </source>
</evidence>
<dbReference type="Proteomes" id="UP000294338">
    <property type="component" value="Chromosome 1"/>
</dbReference>
<dbReference type="NCBIfam" id="NF008114">
    <property type="entry name" value="PRK10861.1"/>
    <property type="match status" value="1"/>
</dbReference>
<comment type="catalytic activity">
    <reaction evidence="1 13">
        <text>Cleavage of hydrophobic, N-terminal signal or leader sequences from secreted and periplasmic proteins.</text>
        <dbReference type="EC" id="3.4.21.89"/>
    </reaction>
</comment>
<evidence type="ECO:0000313" key="17">
    <source>
        <dbReference type="Proteomes" id="UP000294338"/>
    </source>
</evidence>
<dbReference type="Pfam" id="PF10502">
    <property type="entry name" value="Peptidase_S26"/>
    <property type="match status" value="1"/>
</dbReference>
<dbReference type="AlphaFoldDB" id="A0A451D337"/>
<dbReference type="InterPro" id="IPR000223">
    <property type="entry name" value="Pept_S26A_signal_pept_1"/>
</dbReference>
<dbReference type="PANTHER" id="PTHR43390">
    <property type="entry name" value="SIGNAL PEPTIDASE I"/>
    <property type="match status" value="1"/>
</dbReference>
<evidence type="ECO:0000259" key="15">
    <source>
        <dbReference type="Pfam" id="PF10502"/>
    </source>
</evidence>
<dbReference type="EMBL" id="LR217705">
    <property type="protein sequence ID" value="VFP80062.1"/>
    <property type="molecule type" value="Genomic_DNA"/>
</dbReference>
<keyword evidence="8 13" id="KW-0812">Transmembrane</keyword>
<feature type="active site" evidence="12">
    <location>
        <position position="140"/>
    </location>
</feature>
<keyword evidence="7 13" id="KW-0645">Protease</keyword>
<dbReference type="CDD" id="cd06530">
    <property type="entry name" value="S26_SPase_I"/>
    <property type="match status" value="1"/>
</dbReference>
<feature type="domain" description="Peptidase S26" evidence="15">
    <location>
        <begin position="55"/>
        <end position="294"/>
    </location>
</feature>
<dbReference type="GO" id="GO:0009003">
    <property type="term" value="F:signal peptidase activity"/>
    <property type="evidence" value="ECO:0007669"/>
    <property type="project" value="UniProtKB-EC"/>
</dbReference>
<keyword evidence="6" id="KW-1003">Cell membrane</keyword>
<feature type="transmembrane region" description="Helical" evidence="13">
    <location>
        <begin position="6"/>
        <end position="25"/>
    </location>
</feature>
<dbReference type="RefSeq" id="WP_197094889.1">
    <property type="nucleotide sequence ID" value="NZ_LR217705.1"/>
</dbReference>
<dbReference type="NCBIfam" id="TIGR02227">
    <property type="entry name" value="sigpep_I_bact"/>
    <property type="match status" value="1"/>
</dbReference>
<dbReference type="GO" id="GO:0006465">
    <property type="term" value="P:signal peptide processing"/>
    <property type="evidence" value="ECO:0007669"/>
    <property type="project" value="InterPro"/>
</dbReference>
<feature type="transmembrane region" description="Helical" evidence="13">
    <location>
        <begin position="58"/>
        <end position="76"/>
    </location>
</feature>
<evidence type="ECO:0000256" key="11">
    <source>
        <dbReference type="ARBA" id="ARBA00023136"/>
    </source>
</evidence>
<gene>
    <name evidence="16" type="primary">lepB</name>
    <name evidence="16" type="ORF">ERCISPPS3390_070</name>
</gene>
<protein>
    <recommendedName>
        <fullName evidence="5 13">Signal peptidase I</fullName>
        <ecNumber evidence="4 13">3.4.21.89</ecNumber>
    </recommendedName>
</protein>
<evidence type="ECO:0000256" key="3">
    <source>
        <dbReference type="ARBA" id="ARBA00009370"/>
    </source>
</evidence>
<dbReference type="Gene3D" id="2.170.230.10">
    <property type="match status" value="1"/>
</dbReference>
<dbReference type="InterPro" id="IPR036286">
    <property type="entry name" value="LexA/Signal_pep-like_sf"/>
</dbReference>
<organism evidence="16 17">
    <name type="scientific">Candidatus Erwinia haradaeae</name>
    <dbReference type="NCBI Taxonomy" id="1922217"/>
    <lineage>
        <taxon>Bacteria</taxon>
        <taxon>Pseudomonadati</taxon>
        <taxon>Pseudomonadota</taxon>
        <taxon>Gammaproteobacteria</taxon>
        <taxon>Enterobacterales</taxon>
        <taxon>Erwiniaceae</taxon>
        <taxon>Erwinia</taxon>
    </lineage>
</organism>
<dbReference type="PROSITE" id="PS00760">
    <property type="entry name" value="SPASE_I_2"/>
    <property type="match status" value="1"/>
</dbReference>
<dbReference type="InterPro" id="IPR019766">
    <property type="entry name" value="Sign_pep_all-beta_subdom"/>
</dbReference>
<evidence type="ECO:0000256" key="8">
    <source>
        <dbReference type="ARBA" id="ARBA00022692"/>
    </source>
</evidence>
<evidence type="ECO:0000313" key="16">
    <source>
        <dbReference type="EMBL" id="VFP80062.1"/>
    </source>
</evidence>
<evidence type="ECO:0000256" key="5">
    <source>
        <dbReference type="ARBA" id="ARBA00019232"/>
    </source>
</evidence>
<name>A0A451D337_9GAMM</name>
<dbReference type="PANTHER" id="PTHR43390:SF1">
    <property type="entry name" value="CHLOROPLAST PROCESSING PEPTIDASE"/>
    <property type="match status" value="1"/>
</dbReference>
<evidence type="ECO:0000256" key="7">
    <source>
        <dbReference type="ARBA" id="ARBA00022670"/>
    </source>
</evidence>
<dbReference type="EC" id="3.4.21.89" evidence="4 13"/>
<dbReference type="GO" id="GO:0004252">
    <property type="term" value="F:serine-type endopeptidase activity"/>
    <property type="evidence" value="ECO:0007669"/>
    <property type="project" value="InterPro"/>
</dbReference>
<dbReference type="PROSITE" id="PS00761">
    <property type="entry name" value="SPASE_I_3"/>
    <property type="match status" value="1"/>
</dbReference>
<evidence type="ECO:0000256" key="1">
    <source>
        <dbReference type="ARBA" id="ARBA00000677"/>
    </source>
</evidence>
<evidence type="ECO:0000256" key="13">
    <source>
        <dbReference type="RuleBase" id="RU003993"/>
    </source>
</evidence>
<proteinExistence type="inferred from homology"/>
<dbReference type="Gene3D" id="2.10.109.10">
    <property type="entry name" value="Umud Fragment, subunit A"/>
    <property type="match status" value="1"/>
</dbReference>
<dbReference type="InterPro" id="IPR019533">
    <property type="entry name" value="Peptidase_S26"/>
</dbReference>
<evidence type="ECO:0000256" key="10">
    <source>
        <dbReference type="ARBA" id="ARBA00022989"/>
    </source>
</evidence>
<evidence type="ECO:0000256" key="14">
    <source>
        <dbReference type="RuleBase" id="RU362042"/>
    </source>
</evidence>
<dbReference type="SUPFAM" id="SSF51306">
    <property type="entry name" value="LexA/Signal peptidase"/>
    <property type="match status" value="1"/>
</dbReference>
<feature type="active site" evidence="12">
    <location>
        <position position="85"/>
    </location>
</feature>
<dbReference type="InterPro" id="IPR019757">
    <property type="entry name" value="Pept_S26A_signal_pept_1_Lys-AS"/>
</dbReference>
<keyword evidence="9 13" id="KW-0378">Hydrolase</keyword>
<dbReference type="PROSITE" id="PS00501">
    <property type="entry name" value="SPASE_I_1"/>
    <property type="match status" value="1"/>
</dbReference>
<dbReference type="GO" id="GO:0005886">
    <property type="term" value="C:plasma membrane"/>
    <property type="evidence" value="ECO:0007669"/>
    <property type="project" value="UniProtKB-SubCell"/>
</dbReference>
<sequence>MAHTFIIVLVIATSISGLLWCIMISRRIINKDKEQIIQKPVNNVITISYKLQSWMKSIASIFPVLFLVFIVRAFGYEPFQIPSGSMMPTLLAGDFILVQKYAYGLKNPITQHTLIQTGHPHRGDVVVFKYPKDTSQDYIKRVIGLPGDLVSYDLLSKQLSIQPDFMNVKNCKRLLKVTYSHTNIDSQKFIKSNQDSLNDNINQEYIQALEPEGNRPVTRVEMLDSVKHLILLLNGEQKDFELKAKNGILHQKISWLVPENMYFMMGDNRDNSSDSRYWGFVPENNLVGKATAIWMSFDKKEGKFPTGLRLGRIGIIH</sequence>
<comment type="similarity">
    <text evidence="3 14">Belongs to the peptidase S26 family.</text>
</comment>
<keyword evidence="11 13" id="KW-0472">Membrane</keyword>
<comment type="subcellular location">
    <subcellularLocation>
        <location evidence="2">Cell membrane</location>
        <topology evidence="2">Multi-pass membrane protein</topology>
    </subcellularLocation>
    <subcellularLocation>
        <location evidence="14">Membrane</location>
        <topology evidence="14">Multi-pass membrane protein</topology>
    </subcellularLocation>
</comment>
<accession>A0A451D337</accession>
<reference evidence="16 17" key="1">
    <citation type="submission" date="2019-02" db="EMBL/GenBank/DDBJ databases">
        <authorList>
            <person name="Manzano-Marin A."/>
            <person name="Manzano-Marin A."/>
        </authorList>
    </citation>
    <scope>NUCLEOTIDE SEQUENCE [LARGE SCALE GENOMIC DNA]</scope>
    <source>
        <strain evidence="16 17">ErCisplendens/pseudotsugae</strain>
    </source>
</reference>
<evidence type="ECO:0000256" key="9">
    <source>
        <dbReference type="ARBA" id="ARBA00022801"/>
    </source>
</evidence>
<dbReference type="PRINTS" id="PR00727">
    <property type="entry name" value="LEADERPTASE"/>
</dbReference>
<dbReference type="InterPro" id="IPR019758">
    <property type="entry name" value="Pept_S26A_signal_pept_1_CS"/>
</dbReference>
<dbReference type="InterPro" id="IPR019756">
    <property type="entry name" value="Pept_S26A_signal_pept_1_Ser-AS"/>
</dbReference>
<evidence type="ECO:0000256" key="2">
    <source>
        <dbReference type="ARBA" id="ARBA00004651"/>
    </source>
</evidence>